<gene>
    <name evidence="2" type="ORF">V0288_05305</name>
</gene>
<dbReference type="PANTHER" id="PTHR35586:SF1">
    <property type="entry name" value="SLL1691 PROTEIN"/>
    <property type="match status" value="1"/>
</dbReference>
<evidence type="ECO:0000313" key="2">
    <source>
        <dbReference type="EMBL" id="MEG3436529.1"/>
    </source>
</evidence>
<keyword evidence="3" id="KW-1185">Reference proteome</keyword>
<dbReference type="AlphaFoldDB" id="A0AAW9QV74"/>
<feature type="domain" description="DUF4351" evidence="1">
    <location>
        <begin position="264"/>
        <end position="317"/>
    </location>
</feature>
<protein>
    <submittedName>
        <fullName evidence="2">DUF4351 domain-containing protein</fullName>
    </submittedName>
</protein>
<comment type="caution">
    <text evidence="2">The sequence shown here is derived from an EMBL/GenBank/DDBJ whole genome shotgun (WGS) entry which is preliminary data.</text>
</comment>
<evidence type="ECO:0000259" key="1">
    <source>
        <dbReference type="Pfam" id="PF14261"/>
    </source>
</evidence>
<organism evidence="2 3">
    <name type="scientific">Pannus brasiliensis CCIBt3594</name>
    <dbReference type="NCBI Taxonomy" id="1427578"/>
    <lineage>
        <taxon>Bacteria</taxon>
        <taxon>Bacillati</taxon>
        <taxon>Cyanobacteriota</taxon>
        <taxon>Cyanophyceae</taxon>
        <taxon>Oscillatoriophycideae</taxon>
        <taxon>Chroococcales</taxon>
        <taxon>Microcystaceae</taxon>
        <taxon>Pannus</taxon>
    </lineage>
</organism>
<proteinExistence type="predicted"/>
<sequence length="324" mass="38113">MTETIDHDRLFKELLSTFFIEFIELFFPEVIAYLDPDSIVLLDKETFTDVTAGEKYETDLIARVRFRGQPSFFLVHIEAESGSRSRFDRRMFRYFARLHEKFALPVYPIVLFSYDRPKKAAIDHYSIAFPDFQVLQFNYRVVQLNRLNWRDFLNRPNPVASALMAKMNIAAIDRPRVKAECLRLLVTLRLNPAKMQLISGFVDTYLKLNRTEEQQFRQELGTLDQEEREEVMQIVTSWMQQGIEQGIERGIERGIEQGIERGIEREKALILRQLHRKIGEIDSELENRVRGLSIDRMEALAEALLDFSTAEDLRDWLENPENVE</sequence>
<dbReference type="RefSeq" id="WP_332863987.1">
    <property type="nucleotide sequence ID" value="NZ_JBAFSM010000007.1"/>
</dbReference>
<reference evidence="2 3" key="1">
    <citation type="submission" date="2024-01" db="EMBL/GenBank/DDBJ databases">
        <title>Genomic insights into the taxonomy and metabolism of the cyanobacterium Pannus brasiliensis CCIBt3594.</title>
        <authorList>
            <person name="Machado M."/>
            <person name="Botero N.B."/>
            <person name="Andreote A.P.D."/>
            <person name="Feitosa A.M.T."/>
            <person name="Popin R."/>
            <person name="Sivonen K."/>
            <person name="Fiore M.F."/>
        </authorList>
    </citation>
    <scope>NUCLEOTIDE SEQUENCE [LARGE SCALE GENOMIC DNA]</scope>
    <source>
        <strain evidence="2 3">CCIBt3594</strain>
    </source>
</reference>
<dbReference type="InterPro" id="IPR025587">
    <property type="entry name" value="DUF4351"/>
</dbReference>
<dbReference type="Proteomes" id="UP001328733">
    <property type="component" value="Unassembled WGS sequence"/>
</dbReference>
<accession>A0AAW9QV74</accession>
<dbReference type="PANTHER" id="PTHR35586">
    <property type="entry name" value="SLL1691 PROTEIN"/>
    <property type="match status" value="1"/>
</dbReference>
<dbReference type="Pfam" id="PF14261">
    <property type="entry name" value="DUF4351"/>
    <property type="match status" value="1"/>
</dbReference>
<dbReference type="EMBL" id="JBAFSM010000007">
    <property type="protein sequence ID" value="MEG3436529.1"/>
    <property type="molecule type" value="Genomic_DNA"/>
</dbReference>
<name>A0AAW9QV74_9CHRO</name>
<evidence type="ECO:0000313" key="3">
    <source>
        <dbReference type="Proteomes" id="UP001328733"/>
    </source>
</evidence>